<dbReference type="Pfam" id="PF01231">
    <property type="entry name" value="IDO"/>
    <property type="match status" value="1"/>
</dbReference>
<reference evidence="5" key="1">
    <citation type="submission" date="2022-06" db="EMBL/GenBank/DDBJ databases">
        <authorList>
            <consortium name="SYNGENTA / RWTH Aachen University"/>
        </authorList>
    </citation>
    <scope>NUCLEOTIDE SEQUENCE</scope>
</reference>
<dbReference type="EMBL" id="CALTRL010003133">
    <property type="protein sequence ID" value="CAH7677654.1"/>
    <property type="molecule type" value="Genomic_DNA"/>
</dbReference>
<gene>
    <name evidence="5" type="ORF">PPACK8108_LOCUS12831</name>
</gene>
<accession>A0AAV0B3M2</accession>
<dbReference type="GO" id="GO:0033754">
    <property type="term" value="F:indoleamine 2,3-dioxygenase activity"/>
    <property type="evidence" value="ECO:0007669"/>
    <property type="project" value="TreeGrafter"/>
</dbReference>
<comment type="similarity">
    <text evidence="1">Belongs to the indoleamine 2,3-dioxygenase family.</text>
</comment>
<keyword evidence="2 4" id="KW-0479">Metal-binding</keyword>
<dbReference type="AlphaFoldDB" id="A0AAV0B3M2"/>
<protein>
    <submittedName>
        <fullName evidence="5">Indoleamine 2,3-dioxygenase</fullName>
    </submittedName>
</protein>
<proteinExistence type="inferred from homology"/>
<keyword evidence="3 4" id="KW-0408">Iron</keyword>
<dbReference type="PANTHER" id="PTHR28657:SF5">
    <property type="entry name" value="INDOLEAMINE 2,3-DIOXYGENASE"/>
    <property type="match status" value="1"/>
</dbReference>
<dbReference type="InterPro" id="IPR000898">
    <property type="entry name" value="Indolamine_dOase"/>
</dbReference>
<dbReference type="GO" id="GO:0019441">
    <property type="term" value="P:L-tryptophan catabolic process to kynurenine"/>
    <property type="evidence" value="ECO:0007669"/>
    <property type="project" value="InterPro"/>
</dbReference>
<dbReference type="PANTHER" id="PTHR28657">
    <property type="entry name" value="INDOLEAMINE 2,3-DIOXYGENASE"/>
    <property type="match status" value="1"/>
</dbReference>
<organism evidence="5 6">
    <name type="scientific">Phakopsora pachyrhizi</name>
    <name type="common">Asian soybean rust disease fungus</name>
    <dbReference type="NCBI Taxonomy" id="170000"/>
    <lineage>
        <taxon>Eukaryota</taxon>
        <taxon>Fungi</taxon>
        <taxon>Dikarya</taxon>
        <taxon>Basidiomycota</taxon>
        <taxon>Pucciniomycotina</taxon>
        <taxon>Pucciniomycetes</taxon>
        <taxon>Pucciniales</taxon>
        <taxon>Phakopsoraceae</taxon>
        <taxon>Phakopsora</taxon>
    </lineage>
</organism>
<evidence type="ECO:0000256" key="2">
    <source>
        <dbReference type="ARBA" id="ARBA00022723"/>
    </source>
</evidence>
<keyword evidence="4" id="KW-0349">Heme</keyword>
<dbReference type="GO" id="GO:0046872">
    <property type="term" value="F:metal ion binding"/>
    <property type="evidence" value="ECO:0007669"/>
    <property type="project" value="UniProtKB-KW"/>
</dbReference>
<evidence type="ECO:0000313" key="5">
    <source>
        <dbReference type="EMBL" id="CAH7677654.1"/>
    </source>
</evidence>
<dbReference type="GO" id="GO:0020037">
    <property type="term" value="F:heme binding"/>
    <property type="evidence" value="ECO:0007669"/>
    <property type="project" value="InterPro"/>
</dbReference>
<sequence length="451" mass="50794">MEFDVDVHSGFLPSSTPIARFEQAPWTVWEDALDSMKGFRVGTGESENAQISIWRSYIRQKMEVLDIEPLKNDIALLRRAHVVLAFLTHAYVHLENADEAAKDGFSVLVPRSISIPFCAVSEALDMPPVLTYADTVLYNWSLIDPSAGFEASNIHIPTTFTATDSEAHFFKTSVLVEALGPACLALMRSSLDEAFLGDALSIRRICRNLGQLSKMIDQITQVLQDVRTDCDPRTFYWEIRPWFNGGEWTMEGVPSKDNQKLDGSRSESGWRVCNLGGPSAGQSTLIHAIDIFLDVNHRPNEAEIKAGARKEDTFMSRMSAYMPHHHRLFLRHLSSYFTDGETNSIRSLVLASEEDSELRTSYNLTIKSMEKLRNAHSRIAILYIVSQSRVEPPEGSSFHLRWKVKMETEKVNRHLNSSVDGSTNEVHSGTGGTDLAKFLKRCRQRTIQNLV</sequence>
<feature type="binding site" description="proximal binding residue" evidence="4">
    <location>
        <position position="376"/>
    </location>
    <ligand>
        <name>heme b</name>
        <dbReference type="ChEBI" id="CHEBI:60344"/>
    </ligand>
    <ligandPart>
        <name>Fe</name>
        <dbReference type="ChEBI" id="CHEBI:18248"/>
    </ligandPart>
</feature>
<dbReference type="Gene3D" id="1.20.58.480">
    <property type="match status" value="1"/>
</dbReference>
<name>A0AAV0B3M2_PHAPC</name>
<dbReference type="GO" id="GO:0034354">
    <property type="term" value="P:'de novo' NAD+ biosynthetic process from L-tryptophan"/>
    <property type="evidence" value="ECO:0007669"/>
    <property type="project" value="TreeGrafter"/>
</dbReference>
<dbReference type="SUPFAM" id="SSF140959">
    <property type="entry name" value="Indolic compounds 2,3-dioxygenase-like"/>
    <property type="match status" value="1"/>
</dbReference>
<keyword evidence="6" id="KW-1185">Reference proteome</keyword>
<dbReference type="InterPro" id="IPR037217">
    <property type="entry name" value="Trp/Indoleamine_2_3_dOase-like"/>
</dbReference>
<evidence type="ECO:0000256" key="1">
    <source>
        <dbReference type="ARBA" id="ARBA00007119"/>
    </source>
</evidence>
<evidence type="ECO:0000256" key="3">
    <source>
        <dbReference type="ARBA" id="ARBA00023004"/>
    </source>
</evidence>
<dbReference type="Proteomes" id="UP001153365">
    <property type="component" value="Unassembled WGS sequence"/>
</dbReference>
<dbReference type="GO" id="GO:0005737">
    <property type="term" value="C:cytoplasm"/>
    <property type="evidence" value="ECO:0007669"/>
    <property type="project" value="TreeGrafter"/>
</dbReference>
<evidence type="ECO:0000256" key="4">
    <source>
        <dbReference type="PIRSR" id="PIRSR600898-1"/>
    </source>
</evidence>
<evidence type="ECO:0000313" key="6">
    <source>
        <dbReference type="Proteomes" id="UP001153365"/>
    </source>
</evidence>
<comment type="caution">
    <text evidence="5">The sequence shown here is derived from an EMBL/GenBank/DDBJ whole genome shotgun (WGS) entry which is preliminary data.</text>
</comment>